<dbReference type="NCBIfam" id="NF003806">
    <property type="entry name" value="PRK05395.1-3"/>
    <property type="match status" value="1"/>
</dbReference>
<protein>
    <recommendedName>
        <fullName evidence="6 8">3-dehydroquinate dehydratase</fullName>
        <shortName evidence="8">3-dehydroquinase</shortName>
        <ecNumber evidence="6 8">4.2.1.10</ecNumber>
    </recommendedName>
    <alternativeName>
        <fullName evidence="8">Type II DHQase</fullName>
    </alternativeName>
</protein>
<evidence type="ECO:0000256" key="2">
    <source>
        <dbReference type="ARBA" id="ARBA00003924"/>
    </source>
</evidence>
<dbReference type="HAMAP" id="MF_00169">
    <property type="entry name" value="AroQ"/>
    <property type="match status" value="1"/>
</dbReference>
<reference evidence="9 10" key="1">
    <citation type="submission" date="2021-12" db="EMBL/GenBank/DDBJ databases">
        <title>Discovery of the Pendulisporaceae a myxobacterial family with distinct sporulation behavior and unique specialized metabolism.</title>
        <authorList>
            <person name="Garcia R."/>
            <person name="Popoff A."/>
            <person name="Bader C.D."/>
            <person name="Loehr J."/>
            <person name="Walesch S."/>
            <person name="Walt C."/>
            <person name="Boldt J."/>
            <person name="Bunk B."/>
            <person name="Haeckl F.J.F.P.J."/>
            <person name="Gunesch A.P."/>
            <person name="Birkelbach J."/>
            <person name="Nuebel U."/>
            <person name="Pietschmann T."/>
            <person name="Bach T."/>
            <person name="Mueller R."/>
        </authorList>
    </citation>
    <scope>NUCLEOTIDE SEQUENCE [LARGE SCALE GENOMIC DNA]</scope>
    <source>
        <strain evidence="9 10">MSr12523</strain>
    </source>
</reference>
<feature type="binding site" evidence="8">
    <location>
        <position position="89"/>
    </location>
    <ligand>
        <name>substrate</name>
    </ligand>
</feature>
<keyword evidence="7 8" id="KW-0456">Lyase</keyword>
<accession>A0ABZ2KKS4</accession>
<evidence type="ECO:0000256" key="7">
    <source>
        <dbReference type="ARBA" id="ARBA00023239"/>
    </source>
</evidence>
<comment type="similarity">
    <text evidence="4 8">Belongs to the type-II 3-dehydroquinase family.</text>
</comment>
<comment type="subunit">
    <text evidence="5 8">Homododecamer.</text>
</comment>
<evidence type="ECO:0000256" key="6">
    <source>
        <dbReference type="ARBA" id="ARBA00012060"/>
    </source>
</evidence>
<comment type="function">
    <text evidence="2 8">Catalyzes a trans-dehydration via an enolate intermediate.</text>
</comment>
<evidence type="ECO:0000256" key="1">
    <source>
        <dbReference type="ARBA" id="ARBA00001864"/>
    </source>
</evidence>
<dbReference type="PANTHER" id="PTHR21272:SF3">
    <property type="entry name" value="CATABOLIC 3-DEHYDROQUINASE"/>
    <property type="match status" value="1"/>
</dbReference>
<name>A0ABZ2KKS4_9BACT</name>
<feature type="binding site" evidence="8">
    <location>
        <position position="95"/>
    </location>
    <ligand>
        <name>substrate</name>
    </ligand>
</feature>
<evidence type="ECO:0000256" key="8">
    <source>
        <dbReference type="HAMAP-Rule" id="MF_00169"/>
    </source>
</evidence>
<feature type="binding site" evidence="8">
    <location>
        <begin position="116"/>
        <end position="117"/>
    </location>
    <ligand>
        <name>substrate</name>
    </ligand>
</feature>
<dbReference type="NCBIfam" id="NF003805">
    <property type="entry name" value="PRK05395.1-2"/>
    <property type="match status" value="1"/>
</dbReference>
<dbReference type="NCBIfam" id="NF003807">
    <property type="entry name" value="PRK05395.1-4"/>
    <property type="match status" value="1"/>
</dbReference>
<dbReference type="RefSeq" id="WP_394848854.1">
    <property type="nucleotide sequence ID" value="NZ_CP089982.1"/>
</dbReference>
<feature type="binding site" evidence="8">
    <location>
        <position position="102"/>
    </location>
    <ligand>
        <name>substrate</name>
    </ligand>
</feature>
<dbReference type="InterPro" id="IPR036441">
    <property type="entry name" value="DHquinase_II_sf"/>
</dbReference>
<dbReference type="PROSITE" id="PS01029">
    <property type="entry name" value="DEHYDROQUINASE_II"/>
    <property type="match status" value="1"/>
</dbReference>
<dbReference type="InterPro" id="IPR001874">
    <property type="entry name" value="DHquinase_II"/>
</dbReference>
<sequence length="169" mass="18081">MPRGKPGKPGKSGSSTLRILSISGPNLQLLGTREPEIYGTETLADIHTRLDARARELGCSFVGRQTNHEGDIVTWIGESPGHFDGILLNPGAYTHTSIAIYDALRATGIPCVEVHLSNPDARESFRRRSRVAPACLGRVAGFGGESYLLALAGLVTSLKIWSNDGGRSK</sequence>
<dbReference type="CDD" id="cd00466">
    <property type="entry name" value="DHQase_II"/>
    <property type="match status" value="1"/>
</dbReference>
<dbReference type="PIRSF" id="PIRSF001399">
    <property type="entry name" value="DHquinase_II"/>
    <property type="match status" value="1"/>
</dbReference>
<dbReference type="Gene3D" id="3.40.50.9100">
    <property type="entry name" value="Dehydroquinase, class II"/>
    <property type="match status" value="1"/>
</dbReference>
<organism evidence="9 10">
    <name type="scientific">Pendulispora brunnea</name>
    <dbReference type="NCBI Taxonomy" id="2905690"/>
    <lineage>
        <taxon>Bacteria</taxon>
        <taxon>Pseudomonadati</taxon>
        <taxon>Myxococcota</taxon>
        <taxon>Myxococcia</taxon>
        <taxon>Myxococcales</taxon>
        <taxon>Sorangiineae</taxon>
        <taxon>Pendulisporaceae</taxon>
        <taxon>Pendulispora</taxon>
    </lineage>
</organism>
<dbReference type="EC" id="4.2.1.10" evidence="6 8"/>
<dbReference type="Proteomes" id="UP001379533">
    <property type="component" value="Chromosome"/>
</dbReference>
<dbReference type="SUPFAM" id="SSF52304">
    <property type="entry name" value="Type II 3-dehydroquinate dehydratase"/>
    <property type="match status" value="1"/>
</dbReference>
<proteinExistence type="inferred from homology"/>
<dbReference type="InterPro" id="IPR018509">
    <property type="entry name" value="DHquinase_II_CS"/>
</dbReference>
<keyword evidence="8" id="KW-0028">Amino-acid biosynthesis</keyword>
<evidence type="ECO:0000256" key="5">
    <source>
        <dbReference type="ARBA" id="ARBA00011193"/>
    </source>
</evidence>
<feature type="active site" description="Proton acceptor" evidence="8">
    <location>
        <position position="38"/>
    </location>
</feature>
<feature type="site" description="Transition state stabilizer" evidence="8">
    <location>
        <position position="33"/>
    </location>
</feature>
<keyword evidence="8" id="KW-0057">Aromatic amino acid biosynthesis</keyword>
<evidence type="ECO:0000256" key="4">
    <source>
        <dbReference type="ARBA" id="ARBA00011037"/>
    </source>
</evidence>
<dbReference type="EMBL" id="CP089982">
    <property type="protein sequence ID" value="WXA98242.1"/>
    <property type="molecule type" value="Genomic_DNA"/>
</dbReference>
<dbReference type="PANTHER" id="PTHR21272">
    <property type="entry name" value="CATABOLIC 3-DEHYDROQUINASE"/>
    <property type="match status" value="1"/>
</dbReference>
<keyword evidence="10" id="KW-1185">Reference proteome</keyword>
<evidence type="ECO:0000256" key="3">
    <source>
        <dbReference type="ARBA" id="ARBA00004902"/>
    </source>
</evidence>
<feature type="active site" description="Proton donor" evidence="8">
    <location>
        <position position="115"/>
    </location>
</feature>
<comment type="catalytic activity">
    <reaction evidence="1 8">
        <text>3-dehydroquinate = 3-dehydroshikimate + H2O</text>
        <dbReference type="Rhea" id="RHEA:21096"/>
        <dbReference type="ChEBI" id="CHEBI:15377"/>
        <dbReference type="ChEBI" id="CHEBI:16630"/>
        <dbReference type="ChEBI" id="CHEBI:32364"/>
        <dbReference type="EC" id="4.2.1.10"/>
    </reaction>
</comment>
<comment type="pathway">
    <text evidence="3 8">Metabolic intermediate biosynthesis; chorismate biosynthesis; chorismate from D-erythrose 4-phosphate and phosphoenolpyruvate: step 3/7.</text>
</comment>
<evidence type="ECO:0000313" key="9">
    <source>
        <dbReference type="EMBL" id="WXA98242.1"/>
    </source>
</evidence>
<feature type="binding site" evidence="8">
    <location>
        <position position="126"/>
    </location>
    <ligand>
        <name>substrate</name>
    </ligand>
</feature>
<evidence type="ECO:0000313" key="10">
    <source>
        <dbReference type="Proteomes" id="UP001379533"/>
    </source>
</evidence>
<dbReference type="Pfam" id="PF01220">
    <property type="entry name" value="DHquinase_II"/>
    <property type="match status" value="1"/>
</dbReference>
<gene>
    <name evidence="8" type="primary">aroQ</name>
    <name evidence="9" type="ORF">LZC95_15540</name>
</gene>